<keyword evidence="2" id="KW-1185">Reference proteome</keyword>
<gene>
    <name evidence="1" type="ORF">BDV28DRAFT_137078</name>
</gene>
<reference evidence="2" key="1">
    <citation type="submission" date="2019-04" db="EMBL/GenBank/DDBJ databases">
        <title>Friends and foes A comparative genomics studyof 23 Aspergillus species from section Flavi.</title>
        <authorList>
            <consortium name="DOE Joint Genome Institute"/>
            <person name="Kjaerbolling I."/>
            <person name="Vesth T."/>
            <person name="Frisvad J.C."/>
            <person name="Nybo J.L."/>
            <person name="Theobald S."/>
            <person name="Kildgaard S."/>
            <person name="Isbrandt T."/>
            <person name="Kuo A."/>
            <person name="Sato A."/>
            <person name="Lyhne E.K."/>
            <person name="Kogle M.E."/>
            <person name="Wiebenga A."/>
            <person name="Kun R.S."/>
            <person name="Lubbers R.J."/>
            <person name="Makela M.R."/>
            <person name="Barry K."/>
            <person name="Chovatia M."/>
            <person name="Clum A."/>
            <person name="Daum C."/>
            <person name="Haridas S."/>
            <person name="He G."/>
            <person name="LaButti K."/>
            <person name="Lipzen A."/>
            <person name="Mondo S."/>
            <person name="Riley R."/>
            <person name="Salamov A."/>
            <person name="Simmons B.A."/>
            <person name="Magnuson J.K."/>
            <person name="Henrissat B."/>
            <person name="Mortensen U.H."/>
            <person name="Larsen T.O."/>
            <person name="Devries R.P."/>
            <person name="Grigoriev I.V."/>
            <person name="Machida M."/>
            <person name="Baker S.E."/>
            <person name="Andersen M.R."/>
        </authorList>
    </citation>
    <scope>NUCLEOTIDE SEQUENCE [LARGE SCALE GENOMIC DNA]</scope>
    <source>
        <strain evidence="2">CBS 553.77</strain>
    </source>
</reference>
<proteinExistence type="predicted"/>
<dbReference type="Proteomes" id="UP000327118">
    <property type="component" value="Unassembled WGS sequence"/>
</dbReference>
<dbReference type="AlphaFoldDB" id="A0A5N6Z1W0"/>
<organism evidence="1 2">
    <name type="scientific">Aspergillus coremiiformis</name>
    <dbReference type="NCBI Taxonomy" id="138285"/>
    <lineage>
        <taxon>Eukaryota</taxon>
        <taxon>Fungi</taxon>
        <taxon>Dikarya</taxon>
        <taxon>Ascomycota</taxon>
        <taxon>Pezizomycotina</taxon>
        <taxon>Eurotiomycetes</taxon>
        <taxon>Eurotiomycetidae</taxon>
        <taxon>Eurotiales</taxon>
        <taxon>Aspergillaceae</taxon>
        <taxon>Aspergillus</taxon>
        <taxon>Aspergillus subgen. Circumdati</taxon>
    </lineage>
</organism>
<dbReference type="EMBL" id="ML739171">
    <property type="protein sequence ID" value="KAE8351418.1"/>
    <property type="molecule type" value="Genomic_DNA"/>
</dbReference>
<evidence type="ECO:0000313" key="2">
    <source>
        <dbReference type="Proteomes" id="UP000327118"/>
    </source>
</evidence>
<protein>
    <submittedName>
        <fullName evidence="1">Uncharacterized protein</fullName>
    </submittedName>
</protein>
<accession>A0A5N6Z1W0</accession>
<sequence>MVDLRDRSYFMFCLLPKSWNLSWRTNYESSSKDTGLSNKLRHCLLLGSSECLGYVFRHGDFLRIGK</sequence>
<name>A0A5N6Z1W0_9EURO</name>
<evidence type="ECO:0000313" key="1">
    <source>
        <dbReference type="EMBL" id="KAE8351418.1"/>
    </source>
</evidence>